<evidence type="ECO:0000313" key="3">
    <source>
        <dbReference type="Proteomes" id="UP000591844"/>
    </source>
</evidence>
<reference evidence="2 3" key="1">
    <citation type="submission" date="2018-02" db="EMBL/GenBank/DDBJ databases">
        <authorList>
            <person name="Machado R.A."/>
        </authorList>
    </citation>
    <scope>NUCLEOTIDE SEQUENCE [LARGE SCALE GENOMIC DNA]</scope>
    <source>
        <strain evidence="2 3">DSM 19724</strain>
    </source>
</reference>
<dbReference type="EMBL" id="PUJW01000044">
    <property type="protein sequence ID" value="NHB94563.1"/>
    <property type="molecule type" value="Genomic_DNA"/>
</dbReference>
<gene>
    <name evidence="2" type="ORF">C5469_21460</name>
</gene>
<proteinExistence type="predicted"/>
<name>A0A7X5TJG3_9GAMM</name>
<sequence length="60" mass="7067">MDIKNKRDRLITNTDWTQVPDSPLSAEKMTEFVKYRQLLRDIPQTYADPDSIVWPTMPSI</sequence>
<evidence type="ECO:0000313" key="2">
    <source>
        <dbReference type="EMBL" id="NHB94563.1"/>
    </source>
</evidence>
<accession>A0A7X5TJG3</accession>
<dbReference type="Gene3D" id="6.10.140.1310">
    <property type="match status" value="1"/>
</dbReference>
<evidence type="ECO:0000259" key="1">
    <source>
        <dbReference type="Pfam" id="PF16778"/>
    </source>
</evidence>
<comment type="caution">
    <text evidence="2">The sequence shown here is derived from an EMBL/GenBank/DDBJ whole genome shotgun (WGS) entry which is preliminary data.</text>
</comment>
<dbReference type="InterPro" id="IPR031893">
    <property type="entry name" value="Phage_tail_APC"/>
</dbReference>
<keyword evidence="3" id="KW-1185">Reference proteome</keyword>
<organism evidence="2 3">
    <name type="scientific">Photorhabdus cinerea</name>
    <dbReference type="NCBI Taxonomy" id="471575"/>
    <lineage>
        <taxon>Bacteria</taxon>
        <taxon>Pseudomonadati</taxon>
        <taxon>Pseudomonadota</taxon>
        <taxon>Gammaproteobacteria</taxon>
        <taxon>Enterobacterales</taxon>
        <taxon>Morganellaceae</taxon>
        <taxon>Photorhabdus</taxon>
    </lineage>
</organism>
<dbReference type="AlphaFoldDB" id="A0A7X5TJG3"/>
<dbReference type="Proteomes" id="UP000591844">
    <property type="component" value="Unassembled WGS sequence"/>
</dbReference>
<feature type="domain" description="Phage tail assembly chaperone-like" evidence="1">
    <location>
        <begin position="3"/>
        <end position="58"/>
    </location>
</feature>
<protein>
    <recommendedName>
        <fullName evidence="1">Phage tail assembly chaperone-like domain-containing protein</fullName>
    </recommendedName>
</protein>
<dbReference type="Pfam" id="PF16778">
    <property type="entry name" value="Phage_tail_APC"/>
    <property type="match status" value="1"/>
</dbReference>